<dbReference type="Proteomes" id="UP000681722">
    <property type="component" value="Unassembled WGS sequence"/>
</dbReference>
<dbReference type="EMBL" id="CAJOBC010096516">
    <property type="protein sequence ID" value="CAF4440771.1"/>
    <property type="molecule type" value="Genomic_DNA"/>
</dbReference>
<gene>
    <name evidence="2" type="ORF">SRO942_LOCUS41690</name>
</gene>
<evidence type="ECO:0000313" key="2">
    <source>
        <dbReference type="EMBL" id="CAF4440771.1"/>
    </source>
</evidence>
<sequence>MLDSFLDGEKLRDIYVNYRDKFNSRVSGSSEKVVDAIRQHDYERVAHELMELKLAGDIGEYFFAENKRVLNGILGDFMEETITLVNRTPRNNLNIEGIRPVIENLKRIQRAKQFVFEYLNTPEELDKCITEVKLMFEKRLKQFLVEITDEINRIKESLNQFVLHEIVAKYSNMDIDAYTRNPPKEIFERFKEASNKNPIYDQAKDKIRDNIYDKFEKELEQAKSTLPPTSSISYMKRIESALRCLPEDMKNYLQQKVELYKEKINQIAEEIENDLQNAINSRVAKIIKNRFQNYLDSQGMHSFISRSRDLILDQIQDKVNKIDQYFQQDNVNETLAYVKIIYEYKIELETIVPNIREPYSIVLSQIKNKFENAFLCFMDQFLQNNTVEITYEIIINTENSFICLLEFVKLRSESKDQSMLIHMLPGNFDEKLVIFVKETTDYFPKLQEKYEDSLRKIDIASLKNILDIMKKRDSLLRKMKDNVKAYNIKDILVNSMTNAVRKLTDYLDMLKLVNEKIQQLINELIHQPFINDETKRFFPEPNEYYKKLNEKLLILHKVRHLDEHNEHNLHIDVNAEESKCLESIKTKISEMFKITDNLLKQLVSDHTSEQNYNHFNLYHNNLLVNSTRNARNEFRNGCKN</sequence>
<name>A0A8S2WB07_9BILA</name>
<accession>A0A8S2WB07</accession>
<dbReference type="OrthoDB" id="10684762at2759"/>
<keyword evidence="1" id="KW-0175">Coiled coil</keyword>
<organism evidence="2 3">
    <name type="scientific">Didymodactylos carnosus</name>
    <dbReference type="NCBI Taxonomy" id="1234261"/>
    <lineage>
        <taxon>Eukaryota</taxon>
        <taxon>Metazoa</taxon>
        <taxon>Spiralia</taxon>
        <taxon>Gnathifera</taxon>
        <taxon>Rotifera</taxon>
        <taxon>Eurotatoria</taxon>
        <taxon>Bdelloidea</taxon>
        <taxon>Philodinida</taxon>
        <taxon>Philodinidae</taxon>
        <taxon>Didymodactylos</taxon>
    </lineage>
</organism>
<proteinExistence type="predicted"/>
<reference evidence="2" key="1">
    <citation type="submission" date="2021-02" db="EMBL/GenBank/DDBJ databases">
        <authorList>
            <person name="Nowell W R."/>
        </authorList>
    </citation>
    <scope>NUCLEOTIDE SEQUENCE</scope>
</reference>
<evidence type="ECO:0000313" key="3">
    <source>
        <dbReference type="Proteomes" id="UP000681722"/>
    </source>
</evidence>
<feature type="coiled-coil region" evidence="1">
    <location>
        <begin position="250"/>
        <end position="281"/>
    </location>
</feature>
<evidence type="ECO:0000256" key="1">
    <source>
        <dbReference type="SAM" id="Coils"/>
    </source>
</evidence>
<dbReference type="AlphaFoldDB" id="A0A8S2WB07"/>
<protein>
    <submittedName>
        <fullName evidence="2">Uncharacterized protein</fullName>
    </submittedName>
</protein>
<comment type="caution">
    <text evidence="2">The sequence shown here is derived from an EMBL/GenBank/DDBJ whole genome shotgun (WGS) entry which is preliminary data.</text>
</comment>